<dbReference type="PROSITE" id="PS51930">
    <property type="entry name" value="BMC_2"/>
    <property type="match status" value="1"/>
</dbReference>
<comment type="similarity">
    <text evidence="3">Belongs to the bacterial microcompartments protein family.</text>
</comment>
<name>A0A1B2I307_9BACT</name>
<evidence type="ECO:0000256" key="2">
    <source>
        <dbReference type="ARBA" id="ARBA00024446"/>
    </source>
</evidence>
<feature type="domain" description="BMC" evidence="5">
    <location>
        <begin position="3"/>
        <end position="85"/>
    </location>
</feature>
<sequence>MKALGLMEFLGYLPAVDGLDAALKAADVRLRSCRRDGGGLVSLLITGEVSAVKASLSAVRGAAEGALLSASVIARPSDQLAAMIERMFPSPLRERRSKKNGAEGKKAGKGSLLPAALPKERETAAAPLKELEGELAREKETIDKELGAMTLGELRALARRMNLPMGVEKIGRANKRTLIAAIEREQER</sequence>
<keyword evidence="2" id="KW-1283">Bacterial microcompartment</keyword>
<evidence type="ECO:0000256" key="1">
    <source>
        <dbReference type="ARBA" id="ARBA00024322"/>
    </source>
</evidence>
<dbReference type="Pfam" id="PF00936">
    <property type="entry name" value="BMC"/>
    <property type="match status" value="1"/>
</dbReference>
<keyword evidence="7" id="KW-1185">Reference proteome</keyword>
<dbReference type="PANTHER" id="PTHR33941">
    <property type="entry name" value="PROPANEDIOL UTILIZATION PROTEIN PDUA"/>
    <property type="match status" value="1"/>
</dbReference>
<dbReference type="STRING" id="1197717.BED41_04140"/>
<reference evidence="6" key="1">
    <citation type="submission" date="2016-08" db="EMBL/GenBank/DDBJ databases">
        <title>Complete genome of Cloacibacillus porcorum.</title>
        <authorList>
            <person name="Looft T."/>
            <person name="Bayles D.O."/>
            <person name="Alt D.P."/>
        </authorList>
    </citation>
    <scope>NUCLEOTIDE SEQUENCE [LARGE SCALE GENOMIC DNA]</scope>
    <source>
        <strain evidence="6">CL-84</strain>
    </source>
</reference>
<evidence type="ECO:0000256" key="3">
    <source>
        <dbReference type="PROSITE-ProRule" id="PRU01278"/>
    </source>
</evidence>
<dbReference type="GO" id="GO:0031469">
    <property type="term" value="C:bacterial microcompartment"/>
    <property type="evidence" value="ECO:0007669"/>
    <property type="project" value="UniProtKB-SubCell"/>
</dbReference>
<dbReference type="AlphaFoldDB" id="A0A1B2I307"/>
<comment type="subcellular location">
    <subcellularLocation>
        <location evidence="1">Bacterial microcompartment</location>
    </subcellularLocation>
</comment>
<dbReference type="GeneID" id="83057044"/>
<evidence type="ECO:0000313" key="6">
    <source>
        <dbReference type="EMBL" id="ANZ44349.1"/>
    </source>
</evidence>
<dbReference type="InterPro" id="IPR037233">
    <property type="entry name" value="CcmK-like_sf"/>
</dbReference>
<protein>
    <recommendedName>
        <fullName evidence="5">BMC domain-containing protein</fullName>
    </recommendedName>
</protein>
<dbReference type="InterPro" id="IPR000249">
    <property type="entry name" value="BMC_dom"/>
</dbReference>
<dbReference type="CDD" id="cd07045">
    <property type="entry name" value="BMC_CcmK_like"/>
    <property type="match status" value="1"/>
</dbReference>
<accession>A0A1B2I307</accession>
<evidence type="ECO:0000313" key="7">
    <source>
        <dbReference type="Proteomes" id="UP000093044"/>
    </source>
</evidence>
<proteinExistence type="inferred from homology"/>
<dbReference type="InterPro" id="IPR044872">
    <property type="entry name" value="CcmK/CsoS1_BMC"/>
</dbReference>
<dbReference type="RefSeq" id="WP_066743381.1">
    <property type="nucleotide sequence ID" value="NZ_CP016757.1"/>
</dbReference>
<dbReference type="PANTHER" id="PTHR33941:SF11">
    <property type="entry name" value="BACTERIAL MICROCOMPARTMENT SHELL PROTEIN PDUJ"/>
    <property type="match status" value="1"/>
</dbReference>
<feature type="region of interest" description="Disordered" evidence="4">
    <location>
        <begin position="91"/>
        <end position="115"/>
    </location>
</feature>
<dbReference type="Proteomes" id="UP000093044">
    <property type="component" value="Chromosome"/>
</dbReference>
<gene>
    <name evidence="6" type="ORF">BED41_04140</name>
</gene>
<dbReference type="KEGG" id="cpor:BED41_04140"/>
<dbReference type="OrthoDB" id="90436at2"/>
<dbReference type="InterPro" id="IPR050575">
    <property type="entry name" value="BMC_shell"/>
</dbReference>
<dbReference type="EMBL" id="CP016757">
    <property type="protein sequence ID" value="ANZ44349.1"/>
    <property type="molecule type" value="Genomic_DNA"/>
</dbReference>
<evidence type="ECO:0000256" key="4">
    <source>
        <dbReference type="SAM" id="MobiDB-lite"/>
    </source>
</evidence>
<dbReference type="Gene3D" id="3.30.70.1710">
    <property type="match status" value="1"/>
</dbReference>
<dbReference type="SMART" id="SM00877">
    <property type="entry name" value="BMC"/>
    <property type="match status" value="1"/>
</dbReference>
<dbReference type="SUPFAM" id="SSF143414">
    <property type="entry name" value="CcmK-like"/>
    <property type="match status" value="1"/>
</dbReference>
<evidence type="ECO:0000259" key="5">
    <source>
        <dbReference type="PROSITE" id="PS51930"/>
    </source>
</evidence>
<organism evidence="6 7">
    <name type="scientific">Cloacibacillus porcorum</name>
    <dbReference type="NCBI Taxonomy" id="1197717"/>
    <lineage>
        <taxon>Bacteria</taxon>
        <taxon>Thermotogati</taxon>
        <taxon>Synergistota</taxon>
        <taxon>Synergistia</taxon>
        <taxon>Synergistales</taxon>
        <taxon>Synergistaceae</taxon>
        <taxon>Cloacibacillus</taxon>
    </lineage>
</organism>